<accession>A0A8J4RX28</accession>
<evidence type="ECO:0000256" key="2">
    <source>
        <dbReference type="SAM" id="SignalP"/>
    </source>
</evidence>
<dbReference type="OrthoDB" id="10618464at2759"/>
<keyword evidence="2" id="KW-0732">Signal</keyword>
<dbReference type="Proteomes" id="UP000737018">
    <property type="component" value="Unassembled WGS sequence"/>
</dbReference>
<sequence length="184" mass="19673">MLPSLFTLLIIILHCNLSLATPTTPTTDSSQNQTVSKKDQIACTVCNECENPCPVPSTPPPPPPPVVECPPPPPPALPPPPPALPPPELQECPPPPQLPCPDNCNTPPSPSGPTVEPVPPNNRPNQPRPPNGPKPNLSPPNPMVPYFPYYYCCSPPGFSNSVHLKSNPFVSSIVIFLTSLLCFF</sequence>
<evidence type="ECO:0000256" key="1">
    <source>
        <dbReference type="SAM" id="MobiDB-lite"/>
    </source>
</evidence>
<feature type="compositionally biased region" description="Pro residues" evidence="1">
    <location>
        <begin position="55"/>
        <end position="99"/>
    </location>
</feature>
<evidence type="ECO:0000313" key="3">
    <source>
        <dbReference type="EMBL" id="KAF3970276.1"/>
    </source>
</evidence>
<feature type="chain" id="PRO_5035314875" evidence="2">
    <location>
        <begin position="21"/>
        <end position="184"/>
    </location>
</feature>
<dbReference type="InterPro" id="IPR017900">
    <property type="entry name" value="4Fe4S_Fe_S_CS"/>
</dbReference>
<dbReference type="PRINTS" id="PR01217">
    <property type="entry name" value="PRICHEXTENSN"/>
</dbReference>
<gene>
    <name evidence="3" type="ORF">CMV_006014</name>
</gene>
<comment type="caution">
    <text evidence="3">The sequence shown here is derived from an EMBL/GenBank/DDBJ whole genome shotgun (WGS) entry which is preliminary data.</text>
</comment>
<feature type="signal peptide" evidence="2">
    <location>
        <begin position="1"/>
        <end position="20"/>
    </location>
</feature>
<feature type="compositionally biased region" description="Pro residues" evidence="1">
    <location>
        <begin position="107"/>
        <end position="138"/>
    </location>
</feature>
<feature type="region of interest" description="Disordered" evidence="1">
    <location>
        <begin position="55"/>
        <end position="138"/>
    </location>
</feature>
<dbReference type="PANTHER" id="PTHR37702">
    <property type="entry name" value="PROLINE-RICH FAMILY PROTEIN"/>
    <property type="match status" value="1"/>
</dbReference>
<proteinExistence type="predicted"/>
<dbReference type="EMBL" id="JRKL02000550">
    <property type="protein sequence ID" value="KAF3970276.1"/>
    <property type="molecule type" value="Genomic_DNA"/>
</dbReference>
<organism evidence="3 4">
    <name type="scientific">Castanea mollissima</name>
    <name type="common">Chinese chestnut</name>
    <dbReference type="NCBI Taxonomy" id="60419"/>
    <lineage>
        <taxon>Eukaryota</taxon>
        <taxon>Viridiplantae</taxon>
        <taxon>Streptophyta</taxon>
        <taxon>Embryophyta</taxon>
        <taxon>Tracheophyta</taxon>
        <taxon>Spermatophyta</taxon>
        <taxon>Magnoliopsida</taxon>
        <taxon>eudicotyledons</taxon>
        <taxon>Gunneridae</taxon>
        <taxon>Pentapetalae</taxon>
        <taxon>rosids</taxon>
        <taxon>fabids</taxon>
        <taxon>Fagales</taxon>
        <taxon>Fagaceae</taxon>
        <taxon>Castanea</taxon>
    </lineage>
</organism>
<name>A0A8J4RX28_9ROSI</name>
<protein>
    <submittedName>
        <fullName evidence="3">Uncharacterized protein</fullName>
    </submittedName>
</protein>
<dbReference type="PANTHER" id="PTHR37702:SF9">
    <property type="entry name" value="PROLINE-RICH FAMILY PROTEIN"/>
    <property type="match status" value="1"/>
</dbReference>
<dbReference type="PROSITE" id="PS00198">
    <property type="entry name" value="4FE4S_FER_1"/>
    <property type="match status" value="1"/>
</dbReference>
<evidence type="ECO:0000313" key="4">
    <source>
        <dbReference type="Proteomes" id="UP000737018"/>
    </source>
</evidence>
<dbReference type="AlphaFoldDB" id="A0A8J4RX28"/>
<keyword evidence="4" id="KW-1185">Reference proteome</keyword>
<reference evidence="3" key="1">
    <citation type="submission" date="2020-03" db="EMBL/GenBank/DDBJ databases">
        <title>Castanea mollissima Vanexum genome sequencing.</title>
        <authorList>
            <person name="Staton M."/>
        </authorList>
    </citation>
    <scope>NUCLEOTIDE SEQUENCE</scope>
    <source>
        <tissue evidence="3">Leaf</tissue>
    </source>
</reference>